<accession>A0A2N0WIJ0</accession>
<gene>
    <name evidence="2" type="ORF">CW311_04520</name>
</gene>
<sequence length="192" mass="21839">MKKKLTEAQIIAQAKALNVEVAALKAVIQVECKGSSFNSDGTPVILYERHKFYEGLQKIRWITKSKEWAKQYPDICNPKSGGYGKYSEQHGKLDRAAKLHREVALESCSWGIGQVMGFNWADLGYPSLQSFINTMYQDENAQLEAMCRYIKRNNLVGALQRKDWAAFAHGYNGPAFIGYDKKLDSAYRQFLK</sequence>
<evidence type="ECO:0000259" key="1">
    <source>
        <dbReference type="Pfam" id="PF11860"/>
    </source>
</evidence>
<feature type="domain" description="N-acetylmuramidase" evidence="1">
    <location>
        <begin position="20"/>
        <end position="190"/>
    </location>
</feature>
<dbReference type="EMBL" id="PISJ01000005">
    <property type="protein sequence ID" value="PKF35581.1"/>
    <property type="molecule type" value="Genomic_DNA"/>
</dbReference>
<proteinExistence type="predicted"/>
<dbReference type="Proteomes" id="UP000233553">
    <property type="component" value="Unassembled WGS sequence"/>
</dbReference>
<evidence type="ECO:0000313" key="2">
    <source>
        <dbReference type="EMBL" id="PKF35581.1"/>
    </source>
</evidence>
<dbReference type="AlphaFoldDB" id="A0A2N0WIJ0"/>
<evidence type="ECO:0000313" key="3">
    <source>
        <dbReference type="Proteomes" id="UP000233553"/>
    </source>
</evidence>
<protein>
    <submittedName>
        <fullName evidence="2">Peptidoglycan-binding protein</fullName>
    </submittedName>
</protein>
<dbReference type="Pfam" id="PF11860">
    <property type="entry name" value="Muramidase"/>
    <property type="match status" value="1"/>
</dbReference>
<organism evidence="2 3">
    <name type="scientific">Acinetobacter proteolyticus</name>
    <dbReference type="NCBI Taxonomy" id="1776741"/>
    <lineage>
        <taxon>Bacteria</taxon>
        <taxon>Pseudomonadati</taxon>
        <taxon>Pseudomonadota</taxon>
        <taxon>Gammaproteobacteria</taxon>
        <taxon>Moraxellales</taxon>
        <taxon>Moraxellaceae</taxon>
        <taxon>Acinetobacter</taxon>
    </lineage>
</organism>
<comment type="caution">
    <text evidence="2">The sequence shown here is derived from an EMBL/GenBank/DDBJ whole genome shotgun (WGS) entry which is preliminary data.</text>
</comment>
<dbReference type="InterPro" id="IPR024408">
    <property type="entry name" value="Muramidase"/>
</dbReference>
<reference evidence="2 3" key="1">
    <citation type="submission" date="2017-12" db="EMBL/GenBank/DDBJ databases">
        <title>Draft Genome sequences of multiple microbial strains isolated from spacecraft associated surfaces.</title>
        <authorList>
            <person name="Seuylemezian A."/>
            <person name="Vaishampayan P."/>
            <person name="Venkateswaran K."/>
        </authorList>
    </citation>
    <scope>NUCLEOTIDE SEQUENCE [LARGE SCALE GENOMIC DNA]</scope>
    <source>
        <strain evidence="2 3">2P01AA</strain>
    </source>
</reference>
<dbReference type="RefSeq" id="WP_101235802.1">
    <property type="nucleotide sequence ID" value="NZ_PISJ01000005.1"/>
</dbReference>
<name>A0A2N0WIJ0_9GAMM</name>